<dbReference type="SUPFAM" id="SSF47459">
    <property type="entry name" value="HLH, helix-loop-helix DNA-binding domain"/>
    <property type="match status" value="1"/>
</dbReference>
<accession>A0A1S8ACV1</accession>
<evidence type="ECO:0000256" key="2">
    <source>
        <dbReference type="ARBA" id="ARBA00023015"/>
    </source>
</evidence>
<protein>
    <submittedName>
        <fullName evidence="5">Uncharacterized protein</fullName>
    </submittedName>
</protein>
<dbReference type="InterPro" id="IPR044549">
    <property type="entry name" value="bHLH_AtIBH1-like"/>
</dbReference>
<keyword evidence="4" id="KW-0539">Nucleus</keyword>
<dbReference type="GO" id="GO:0046983">
    <property type="term" value="F:protein dimerization activity"/>
    <property type="evidence" value="ECO:0007669"/>
    <property type="project" value="InterPro"/>
</dbReference>
<proteinExistence type="predicted"/>
<dbReference type="SMR" id="A0A1S8ACV1"/>
<sequence>MLSRFSKRGARNMRRKRRVKLSLTGRRLKQLKRMIPSGCSEMNMETLYQMTANYISLLQAKVSLLQSLSTFYGV</sequence>
<dbReference type="GO" id="GO:0005634">
    <property type="term" value="C:nucleus"/>
    <property type="evidence" value="ECO:0007669"/>
    <property type="project" value="UniProtKB-SubCell"/>
</dbReference>
<dbReference type="CDD" id="cd11444">
    <property type="entry name" value="bHLH_AtIBH1_like"/>
    <property type="match status" value="1"/>
</dbReference>
<dbReference type="InterPro" id="IPR036638">
    <property type="entry name" value="HLH_DNA-bd_sf"/>
</dbReference>
<evidence type="ECO:0000256" key="3">
    <source>
        <dbReference type="ARBA" id="ARBA00023163"/>
    </source>
</evidence>
<reference evidence="5" key="1">
    <citation type="submission" date="2016-12" db="EMBL/GenBank/DDBJ databases">
        <title>Transcriptomic, proteomic, and metabolomic analysis of Citrus limon response to graft inoculation by Candidatus Liberibacter asiaticus.</title>
        <authorList>
            <person name="Ramsey J."/>
            <person name="Chin E."/>
            <person name="Chavez J."/>
            <person name="Saha S."/>
            <person name="Mischuk D."/>
            <person name="Mahoney J."/>
            <person name="Mohr J."/>
            <person name="Robison F."/>
            <person name="Godfrey K."/>
            <person name="Levesque C."/>
            <person name="Foster L."/>
            <person name="Xu Y."/>
            <person name="Strickler S."/>
            <person name="Fernandez-Pozo N."/>
            <person name="Polek M.L."/>
            <person name="Giovannoni J."/>
            <person name="Mueller L.A."/>
            <person name="Slupsky C."/>
            <person name="Bruce J."/>
            <person name="Cilia M."/>
        </authorList>
    </citation>
    <scope>NUCLEOTIDE SEQUENCE</scope>
</reference>
<comment type="subcellular location">
    <subcellularLocation>
        <location evidence="1">Nucleus</location>
    </subcellularLocation>
</comment>
<keyword evidence="2" id="KW-0805">Transcription regulation</keyword>
<name>A0A1S8ACV1_CITLI</name>
<evidence type="ECO:0000313" key="5">
    <source>
        <dbReference type="EMBL" id="JAV45157.1"/>
    </source>
</evidence>
<keyword evidence="3" id="KW-0804">Transcription</keyword>
<dbReference type="AlphaFoldDB" id="A0A1S8ACV1"/>
<dbReference type="GO" id="GO:0006355">
    <property type="term" value="P:regulation of DNA-templated transcription"/>
    <property type="evidence" value="ECO:0007669"/>
    <property type="project" value="InterPro"/>
</dbReference>
<evidence type="ECO:0000256" key="1">
    <source>
        <dbReference type="ARBA" id="ARBA00004123"/>
    </source>
</evidence>
<dbReference type="EMBL" id="GFAY01000493">
    <property type="protein sequence ID" value="JAV45157.1"/>
    <property type="molecule type" value="Transcribed_RNA"/>
</dbReference>
<evidence type="ECO:0000256" key="4">
    <source>
        <dbReference type="ARBA" id="ARBA00023242"/>
    </source>
</evidence>
<organism evidence="5">
    <name type="scientific">Citrus limon</name>
    <name type="common">Lemon</name>
    <name type="synonym">Citrus medica var. limon</name>
    <dbReference type="NCBI Taxonomy" id="2708"/>
    <lineage>
        <taxon>Eukaryota</taxon>
        <taxon>Viridiplantae</taxon>
        <taxon>Streptophyta</taxon>
        <taxon>Embryophyta</taxon>
        <taxon>Tracheophyta</taxon>
        <taxon>Spermatophyta</taxon>
        <taxon>Magnoliopsida</taxon>
        <taxon>eudicotyledons</taxon>
        <taxon>Gunneridae</taxon>
        <taxon>Pentapetalae</taxon>
        <taxon>rosids</taxon>
        <taxon>malvids</taxon>
        <taxon>Sapindales</taxon>
        <taxon>Rutaceae</taxon>
        <taxon>Aurantioideae</taxon>
        <taxon>Citrus</taxon>
    </lineage>
</organism>